<sequence length="65" mass="7493">MFRLVQNKHNSYNNKSGIQATSNLKCHWPSVVPRVEKTSLEVLPREGTQHEQTDLDNFRTGQTII</sequence>
<evidence type="ECO:0000313" key="2">
    <source>
        <dbReference type="EMBL" id="CAB0010030.1"/>
    </source>
</evidence>
<feature type="region of interest" description="Disordered" evidence="1">
    <location>
        <begin position="44"/>
        <end position="65"/>
    </location>
</feature>
<organism evidence="2 3">
    <name type="scientific">Nesidiocoris tenuis</name>
    <dbReference type="NCBI Taxonomy" id="355587"/>
    <lineage>
        <taxon>Eukaryota</taxon>
        <taxon>Metazoa</taxon>
        <taxon>Ecdysozoa</taxon>
        <taxon>Arthropoda</taxon>
        <taxon>Hexapoda</taxon>
        <taxon>Insecta</taxon>
        <taxon>Pterygota</taxon>
        <taxon>Neoptera</taxon>
        <taxon>Paraneoptera</taxon>
        <taxon>Hemiptera</taxon>
        <taxon>Heteroptera</taxon>
        <taxon>Panheteroptera</taxon>
        <taxon>Cimicomorpha</taxon>
        <taxon>Miridae</taxon>
        <taxon>Dicyphina</taxon>
        <taxon>Nesidiocoris</taxon>
    </lineage>
</organism>
<name>A0A6H5H3H2_9HEMI</name>
<feature type="compositionally biased region" description="Basic and acidic residues" evidence="1">
    <location>
        <begin position="44"/>
        <end position="57"/>
    </location>
</feature>
<evidence type="ECO:0000256" key="1">
    <source>
        <dbReference type="SAM" id="MobiDB-lite"/>
    </source>
</evidence>
<accession>A0A6H5H3H2</accession>
<reference evidence="2 3" key="1">
    <citation type="submission" date="2020-02" db="EMBL/GenBank/DDBJ databases">
        <authorList>
            <person name="Ferguson B K."/>
        </authorList>
    </citation>
    <scope>NUCLEOTIDE SEQUENCE [LARGE SCALE GENOMIC DNA]</scope>
</reference>
<evidence type="ECO:0000313" key="3">
    <source>
        <dbReference type="Proteomes" id="UP000479000"/>
    </source>
</evidence>
<dbReference type="EMBL" id="CADCXU010022590">
    <property type="protein sequence ID" value="CAB0010030.1"/>
    <property type="molecule type" value="Genomic_DNA"/>
</dbReference>
<keyword evidence="3" id="KW-1185">Reference proteome</keyword>
<dbReference type="AlphaFoldDB" id="A0A6H5H3H2"/>
<protein>
    <submittedName>
        <fullName evidence="2">Uncharacterized protein</fullName>
    </submittedName>
</protein>
<proteinExistence type="predicted"/>
<feature type="non-terminal residue" evidence="2">
    <location>
        <position position="65"/>
    </location>
</feature>
<gene>
    <name evidence="2" type="ORF">NTEN_LOCUS15095</name>
</gene>
<dbReference type="Proteomes" id="UP000479000">
    <property type="component" value="Unassembled WGS sequence"/>
</dbReference>